<feature type="compositionally biased region" description="Pro residues" evidence="1">
    <location>
        <begin position="112"/>
        <end position="122"/>
    </location>
</feature>
<dbReference type="EMBL" id="JAJKFW010000020">
    <property type="protein sequence ID" value="MCC9642374.1"/>
    <property type="molecule type" value="Genomic_DNA"/>
</dbReference>
<feature type="signal peptide" evidence="2">
    <location>
        <begin position="1"/>
        <end position="21"/>
    </location>
</feature>
<comment type="caution">
    <text evidence="3">The sequence shown here is derived from an EMBL/GenBank/DDBJ whole genome shotgun (WGS) entry which is preliminary data.</text>
</comment>
<name>A0ABS8NFP9_9BACT</name>
<evidence type="ECO:0000313" key="3">
    <source>
        <dbReference type="EMBL" id="MCC9642374.1"/>
    </source>
</evidence>
<evidence type="ECO:0000256" key="2">
    <source>
        <dbReference type="SAM" id="SignalP"/>
    </source>
</evidence>
<evidence type="ECO:0008006" key="5">
    <source>
        <dbReference type="Google" id="ProtNLM"/>
    </source>
</evidence>
<feature type="chain" id="PRO_5045758444" description="SLA1 homology domain-containing protein" evidence="2">
    <location>
        <begin position="22"/>
        <end position="471"/>
    </location>
</feature>
<keyword evidence="2" id="KW-0732">Signal</keyword>
<evidence type="ECO:0000313" key="4">
    <source>
        <dbReference type="Proteomes" id="UP001430306"/>
    </source>
</evidence>
<reference evidence="3" key="1">
    <citation type="submission" date="2021-11" db="EMBL/GenBank/DDBJ databases">
        <title>Genome sequence.</title>
        <authorList>
            <person name="Sun Q."/>
        </authorList>
    </citation>
    <scope>NUCLEOTIDE SEQUENCE</scope>
    <source>
        <strain evidence="3">JC740</strain>
    </source>
</reference>
<sequence length="471" mass="51100">MFDRQVFFRLLSRPFSSLSLAIGLAICAQTQLPAENWTSLVGNRTIQAQMVGLWDDNVILLMSNGRKVSVPMKSLVAESRIQAEEIAERLKSQRQALSDELRQVASAESAPAPDPLPTPPAAPAYTPLAAGLSADEAVSQIQQQLRDGHLAVIFDALPPSYRSDLDQLVDLAMQKVDPNEWNQGYQQLYRLADLLVTRQNWILSHPRLSSGDPNSPSAYGEAFDELFLPLANMIRVGMADNAFSPESIRGQGFTAWFRERSSVMAPYLHQLTGSFTSSEARWEVGSFKEDSAMIQPVGSGATQPGQRRGNRGGSIEIVKVDGYWVPKIVSERFPDWIKEQTEKLNGMTDGEATMASIFADAAGPMVAGMATQAPQMLDSFLAPLESANSATAFHEASEQTIAAIQPMFSMVSAFAKMGASRGGNGMGGYGNSGYDDMNMGMGPPDYGEPMMMEDGSMDQSGPGYGMQPTNQ</sequence>
<dbReference type="Proteomes" id="UP001430306">
    <property type="component" value="Unassembled WGS sequence"/>
</dbReference>
<proteinExistence type="predicted"/>
<gene>
    <name evidence="3" type="ORF">LOC71_08825</name>
</gene>
<protein>
    <recommendedName>
        <fullName evidence="5">SLA1 homology domain-containing protein</fullName>
    </recommendedName>
</protein>
<dbReference type="RefSeq" id="WP_230273187.1">
    <property type="nucleotide sequence ID" value="NZ_JAJKFW010000020.1"/>
</dbReference>
<keyword evidence="4" id="KW-1185">Reference proteome</keyword>
<dbReference type="Gene3D" id="2.30.30.700">
    <property type="entry name" value="SLA1 homology domain 1"/>
    <property type="match status" value="1"/>
</dbReference>
<accession>A0ABS8NFP9</accession>
<evidence type="ECO:0000256" key="1">
    <source>
        <dbReference type="SAM" id="MobiDB-lite"/>
    </source>
</evidence>
<organism evidence="3 4">
    <name type="scientific">Rhodopirellula halodulae</name>
    <dbReference type="NCBI Taxonomy" id="2894198"/>
    <lineage>
        <taxon>Bacteria</taxon>
        <taxon>Pseudomonadati</taxon>
        <taxon>Planctomycetota</taxon>
        <taxon>Planctomycetia</taxon>
        <taxon>Pirellulales</taxon>
        <taxon>Pirellulaceae</taxon>
        <taxon>Rhodopirellula</taxon>
    </lineage>
</organism>
<feature type="region of interest" description="Disordered" evidence="1">
    <location>
        <begin position="101"/>
        <end position="126"/>
    </location>
</feature>